<keyword evidence="3" id="KW-0547">Nucleotide-binding</keyword>
<dbReference type="GO" id="GO:0140662">
    <property type="term" value="F:ATP-dependent protein folding chaperone"/>
    <property type="evidence" value="ECO:0007669"/>
    <property type="project" value="InterPro"/>
</dbReference>
<dbReference type="OrthoDB" id="10262720at2759"/>
<sequence>MDYHPNISDTYIFYNMGSTSTQKVSKASKHGKPTIAFEVLGQGWDEILGGSKFDSLIIDILMDKATALLQKKKVDASVVNTLSTNPKIMTRLKQEAQRAKRVLSANKDTVVGVEGLHGDIDFKHTITREEFLASAENLLNRVVVPIDEALTRANVQKENIEGIVLLGGGTRIPRIREILTDYLRGKSVENISHIHFTFFCQINPILQHFYFNSTYFPFEF</sequence>
<evidence type="ECO:0000256" key="3">
    <source>
        <dbReference type="ARBA" id="ARBA00022741"/>
    </source>
</evidence>
<dbReference type="AlphaFoldDB" id="X6LR16"/>
<keyword evidence="7" id="KW-1185">Reference proteome</keyword>
<protein>
    <submittedName>
        <fullName evidence="6">Heat shock protein</fullName>
    </submittedName>
</protein>
<keyword evidence="4" id="KW-0067">ATP-binding</keyword>
<keyword evidence="2" id="KW-0732">Signal</keyword>
<dbReference type="InterPro" id="IPR018181">
    <property type="entry name" value="Heat_shock_70_CS"/>
</dbReference>
<dbReference type="SUPFAM" id="SSF53067">
    <property type="entry name" value="Actin-like ATPase domain"/>
    <property type="match status" value="1"/>
</dbReference>
<dbReference type="GO" id="GO:0034663">
    <property type="term" value="C:endoplasmic reticulum chaperone complex"/>
    <property type="evidence" value="ECO:0007669"/>
    <property type="project" value="TreeGrafter"/>
</dbReference>
<dbReference type="PROSITE" id="PS01036">
    <property type="entry name" value="HSP70_3"/>
    <property type="match status" value="1"/>
</dbReference>
<evidence type="ECO:0000313" key="6">
    <source>
        <dbReference type="EMBL" id="ETO03592.1"/>
    </source>
</evidence>
<comment type="subcellular location">
    <subcellularLocation>
        <location evidence="1">Endoplasmic reticulum lumen</location>
    </subcellularLocation>
</comment>
<dbReference type="GO" id="GO:0030968">
    <property type="term" value="P:endoplasmic reticulum unfolded protein response"/>
    <property type="evidence" value="ECO:0007669"/>
    <property type="project" value="TreeGrafter"/>
</dbReference>
<gene>
    <name evidence="6" type="ORF">RFI_33812</name>
</gene>
<evidence type="ECO:0000256" key="4">
    <source>
        <dbReference type="ARBA" id="ARBA00022840"/>
    </source>
</evidence>
<proteinExistence type="predicted"/>
<keyword evidence="6" id="KW-0346">Stress response</keyword>
<evidence type="ECO:0000256" key="5">
    <source>
        <dbReference type="ARBA" id="ARBA00023186"/>
    </source>
</evidence>
<name>X6LR16_RETFI</name>
<dbReference type="Gene3D" id="3.30.420.40">
    <property type="match status" value="1"/>
</dbReference>
<dbReference type="FunFam" id="3.90.640.10:FF:000003">
    <property type="entry name" value="Molecular chaperone DnaK"/>
    <property type="match status" value="1"/>
</dbReference>
<dbReference type="GO" id="GO:0005788">
    <property type="term" value="C:endoplasmic reticulum lumen"/>
    <property type="evidence" value="ECO:0007669"/>
    <property type="project" value="UniProtKB-SubCell"/>
</dbReference>
<evidence type="ECO:0000256" key="1">
    <source>
        <dbReference type="ARBA" id="ARBA00004319"/>
    </source>
</evidence>
<comment type="caution">
    <text evidence="6">The sequence shown here is derived from an EMBL/GenBank/DDBJ whole genome shotgun (WGS) entry which is preliminary data.</text>
</comment>
<evidence type="ECO:0000256" key="2">
    <source>
        <dbReference type="ARBA" id="ARBA00022729"/>
    </source>
</evidence>
<dbReference type="InterPro" id="IPR043129">
    <property type="entry name" value="ATPase_NBD"/>
</dbReference>
<dbReference type="GO" id="GO:0005524">
    <property type="term" value="F:ATP binding"/>
    <property type="evidence" value="ECO:0007669"/>
    <property type="project" value="UniProtKB-KW"/>
</dbReference>
<reference evidence="6 7" key="1">
    <citation type="journal article" date="2013" name="Curr. Biol.">
        <title>The Genome of the Foraminiferan Reticulomyxa filosa.</title>
        <authorList>
            <person name="Glockner G."/>
            <person name="Hulsmann N."/>
            <person name="Schleicher M."/>
            <person name="Noegel A.A."/>
            <person name="Eichinger L."/>
            <person name="Gallinger C."/>
            <person name="Pawlowski J."/>
            <person name="Sierra R."/>
            <person name="Euteneuer U."/>
            <person name="Pillet L."/>
            <person name="Moustafa A."/>
            <person name="Platzer M."/>
            <person name="Groth M."/>
            <person name="Szafranski K."/>
            <person name="Schliwa M."/>
        </authorList>
    </citation>
    <scope>NUCLEOTIDE SEQUENCE [LARGE SCALE GENOMIC DNA]</scope>
</reference>
<dbReference type="PANTHER" id="PTHR45639:SF3">
    <property type="entry name" value="HYPOXIA UP-REGULATED PROTEIN 1"/>
    <property type="match status" value="1"/>
</dbReference>
<dbReference type="PANTHER" id="PTHR45639">
    <property type="entry name" value="HSC70CB, ISOFORM G-RELATED"/>
    <property type="match status" value="1"/>
</dbReference>
<dbReference type="EMBL" id="ASPP01032896">
    <property type="protein sequence ID" value="ETO03592.1"/>
    <property type="molecule type" value="Genomic_DNA"/>
</dbReference>
<dbReference type="Proteomes" id="UP000023152">
    <property type="component" value="Unassembled WGS sequence"/>
</dbReference>
<dbReference type="Pfam" id="PF00012">
    <property type="entry name" value="HSP70"/>
    <property type="match status" value="1"/>
</dbReference>
<accession>X6LR16</accession>
<dbReference type="InterPro" id="IPR013126">
    <property type="entry name" value="Hsp_70_fam"/>
</dbReference>
<keyword evidence="5" id="KW-0143">Chaperone</keyword>
<evidence type="ECO:0000313" key="7">
    <source>
        <dbReference type="Proteomes" id="UP000023152"/>
    </source>
</evidence>
<organism evidence="6 7">
    <name type="scientific">Reticulomyxa filosa</name>
    <dbReference type="NCBI Taxonomy" id="46433"/>
    <lineage>
        <taxon>Eukaryota</taxon>
        <taxon>Sar</taxon>
        <taxon>Rhizaria</taxon>
        <taxon>Retaria</taxon>
        <taxon>Foraminifera</taxon>
        <taxon>Monothalamids</taxon>
        <taxon>Reticulomyxidae</taxon>
        <taxon>Reticulomyxa</taxon>
    </lineage>
</organism>
<dbReference type="Gene3D" id="3.90.640.10">
    <property type="entry name" value="Actin, Chain A, domain 4"/>
    <property type="match status" value="1"/>
</dbReference>